<dbReference type="Pfam" id="PF23783">
    <property type="entry name" value="Zn_ribbon_TiaS"/>
    <property type="match status" value="1"/>
</dbReference>
<dbReference type="CDD" id="cd04482">
    <property type="entry name" value="RPA2_OBF_like"/>
    <property type="match status" value="1"/>
</dbReference>
<evidence type="ECO:0000259" key="9">
    <source>
        <dbReference type="Pfam" id="PF22641"/>
    </source>
</evidence>
<dbReference type="PANTHER" id="PTHR40705">
    <property type="entry name" value="TRNA(ILE2) 2-AGMATINYLCYTIDINE SYNTHETASE TIAS"/>
    <property type="match status" value="1"/>
</dbReference>
<sequence>MVLWIGVDDTDSLGGMCTTYLATELIRALTEEYDLIGYPRLVRLNPNIPWKTRGNGAICVRVGRGSGPADVVGEIDGHEMLSYARWRGPADPRRAEEIVDALVTQWARFDDGTTNPGFAVLVRPPSPGLYWKAVRGIVLKEEALRFAAGLGVVREYKNGRGVIGALSAIAWRPRDRTYEILAYRDPARWGTRRQVDEASVIEMDRALPSTFNNFDYDNERVVIAPRSPCPILFGIRGDDPKDLRRAIERIRGEEPERWFVFETNQGTDDHVVRTRRPIPRTTIRFRSSVSEEPVILPGGHVVLRLPEIQVTAYEPSKQFREVVRQLLPGDRVEVVGAVRENPRTLNLEKLRVISPVRREVKVANPVCPSCGKHAKSMGRGRPFRCARCGLRLSRSRANFSFPPRAISEGWYEPPVGSRRHLSKPLKRMRGPPQSDAGLGRLLNAQPGNPVSDLEVLDDL</sequence>
<dbReference type="GO" id="GO:0005524">
    <property type="term" value="F:ATP binding"/>
    <property type="evidence" value="ECO:0007669"/>
    <property type="project" value="UniProtKB-KW"/>
</dbReference>
<evidence type="ECO:0000256" key="7">
    <source>
        <dbReference type="SAM" id="MobiDB-lite"/>
    </source>
</evidence>
<comment type="function">
    <text evidence="6">ATP-dependent agmatine transferase that catalyzes the formation of 2-agmatinylcytidine (agm2C) at the wobble position (C34) of tRNA(Ile2), converting the codon specificity from AUG to AUA.</text>
</comment>
<evidence type="ECO:0000259" key="10">
    <source>
        <dbReference type="Pfam" id="PF23783"/>
    </source>
</evidence>
<dbReference type="InterPro" id="IPR053870">
    <property type="entry name" value="TiaS-like_TCKD"/>
</dbReference>
<accession>A0A0H4TQR8</accession>
<dbReference type="Pfam" id="PF08489">
    <property type="entry name" value="TiaS_FLD"/>
    <property type="match status" value="1"/>
</dbReference>
<feature type="domain" description="TiaS C-terminal zinc ribbon" evidence="10">
    <location>
        <begin position="364"/>
        <end position="391"/>
    </location>
</feature>
<dbReference type="Gene3D" id="3.30.70.2200">
    <property type="match status" value="1"/>
</dbReference>
<feature type="compositionally biased region" description="Basic residues" evidence="7">
    <location>
        <begin position="417"/>
        <end position="429"/>
    </location>
</feature>
<evidence type="ECO:0000256" key="2">
    <source>
        <dbReference type="ARBA" id="ARBA00022598"/>
    </source>
</evidence>
<evidence type="ECO:0000256" key="1">
    <source>
        <dbReference type="ARBA" id="ARBA00022490"/>
    </source>
</evidence>
<dbReference type="InterPro" id="IPR013696">
    <property type="entry name" value="TiaS_FLD"/>
</dbReference>
<dbReference type="EMBL" id="KT007008">
    <property type="protein sequence ID" value="AKQ03129.1"/>
    <property type="molecule type" value="Genomic_DNA"/>
</dbReference>
<dbReference type="Pfam" id="PF22641">
    <property type="entry name" value="TiaS_TCKD"/>
    <property type="match status" value="1"/>
</dbReference>
<keyword evidence="1 6" id="KW-0963">Cytoplasm</keyword>
<feature type="region of interest" description="Disordered" evidence="7">
    <location>
        <begin position="413"/>
        <end position="449"/>
    </location>
</feature>
<reference evidence="11" key="1">
    <citation type="journal article" date="2015" name="ISME J.">
        <title>Aquifer environment selects for microbial species cohorts in sediment and groundwater.</title>
        <authorList>
            <person name="Hug L.A."/>
            <person name="Thomas B.C."/>
            <person name="Brown C.T."/>
            <person name="Frischkorn K.R."/>
            <person name="Williams K.H."/>
            <person name="Tringe S.G."/>
            <person name="Banfield J.F."/>
        </authorList>
    </citation>
    <scope>NUCLEOTIDE SEQUENCE</scope>
</reference>
<dbReference type="InterPro" id="IPR055394">
    <property type="entry name" value="Zn_ribbon_TiaS"/>
</dbReference>
<comment type="subcellular location">
    <subcellularLocation>
        <location evidence="6">Cytoplasm</location>
    </subcellularLocation>
</comment>
<organism evidence="11">
    <name type="scientific">uncultured euryarchaeote Rifle_16ft_4_minimus_37884</name>
    <dbReference type="NCBI Taxonomy" id="1665196"/>
    <lineage>
        <taxon>Archaea</taxon>
        <taxon>Methanobacteriati</taxon>
        <taxon>Methanobacteriota</taxon>
        <taxon>environmental samples</taxon>
    </lineage>
</organism>
<dbReference type="Gene3D" id="3.90.600.20">
    <property type="match status" value="1"/>
</dbReference>
<evidence type="ECO:0000256" key="3">
    <source>
        <dbReference type="ARBA" id="ARBA00022694"/>
    </source>
</evidence>
<evidence type="ECO:0000313" key="11">
    <source>
        <dbReference type="EMBL" id="AKQ03129.1"/>
    </source>
</evidence>
<dbReference type="Gene3D" id="2.40.50.1010">
    <property type="match status" value="1"/>
</dbReference>
<evidence type="ECO:0000256" key="5">
    <source>
        <dbReference type="ARBA" id="ARBA00022840"/>
    </source>
</evidence>
<comment type="catalytic activity">
    <reaction evidence="6">
        <text>cytidine(34) in tRNA(Ile2) + agmatine + ATP + H2O = 2-agmatinylcytidine(34) in tRNA(Ile2) + AMP + 2 phosphate + 2 H(+)</text>
        <dbReference type="Rhea" id="RHEA:43608"/>
        <dbReference type="Rhea" id="RHEA-COMP:10625"/>
        <dbReference type="Rhea" id="RHEA-COMP:10626"/>
        <dbReference type="ChEBI" id="CHEBI:15377"/>
        <dbReference type="ChEBI" id="CHEBI:15378"/>
        <dbReference type="ChEBI" id="CHEBI:30616"/>
        <dbReference type="ChEBI" id="CHEBI:43474"/>
        <dbReference type="ChEBI" id="CHEBI:58145"/>
        <dbReference type="ChEBI" id="CHEBI:82748"/>
        <dbReference type="ChEBI" id="CHEBI:83545"/>
        <dbReference type="ChEBI" id="CHEBI:456215"/>
        <dbReference type="EC" id="6.3.4.22"/>
    </reaction>
</comment>
<keyword evidence="3 6" id="KW-0819">tRNA processing</keyword>
<dbReference type="HAMAP" id="MF_01892">
    <property type="entry name" value="tRNA_Ile2_agm2C_synt"/>
    <property type="match status" value="1"/>
</dbReference>
<dbReference type="GO" id="GO:0005737">
    <property type="term" value="C:cytoplasm"/>
    <property type="evidence" value="ECO:0007669"/>
    <property type="project" value="UniProtKB-SubCell"/>
</dbReference>
<dbReference type="GO" id="GO:0016879">
    <property type="term" value="F:ligase activity, forming carbon-nitrogen bonds"/>
    <property type="evidence" value="ECO:0007669"/>
    <property type="project" value="UniProtKB-UniRule"/>
</dbReference>
<dbReference type="EC" id="6.3.4.22" evidence="6"/>
<feature type="domain" description="TiaS-like TCKD" evidence="9">
    <location>
        <begin position="5"/>
        <end position="152"/>
    </location>
</feature>
<gene>
    <name evidence="6" type="primary">tiaS</name>
</gene>
<name>A0A0H4TQR8_9EURY</name>
<dbReference type="AlphaFoldDB" id="A0A0H4TQR8"/>
<evidence type="ECO:0000259" key="8">
    <source>
        <dbReference type="Pfam" id="PF08489"/>
    </source>
</evidence>
<feature type="domain" description="TiaS FLD" evidence="8">
    <location>
        <begin position="159"/>
        <end position="270"/>
    </location>
</feature>
<keyword evidence="5 6" id="KW-0067">ATP-binding</keyword>
<dbReference type="InterPro" id="IPR024913">
    <property type="entry name" value="tRNA_Ile2__agm2C_synt"/>
</dbReference>
<proteinExistence type="inferred from homology"/>
<comment type="similarity">
    <text evidence="6">Belongs to the TiaS family.</text>
</comment>
<protein>
    <recommendedName>
        <fullName evidence="6">tRNA(Ile2) 2-agmatinylcytidine synthetase TiaS</fullName>
        <shortName evidence="6">tRNA(Ile2)-agm2C synthetase</shortName>
        <ecNumber evidence="6">6.3.4.22</ecNumber>
    </recommendedName>
    <alternativeName>
        <fullName evidence="6">tRNA(Ile2) agmatidine synthetase</fullName>
    </alternativeName>
</protein>
<evidence type="ECO:0000256" key="6">
    <source>
        <dbReference type="HAMAP-Rule" id="MF_01892"/>
    </source>
</evidence>
<dbReference type="GO" id="GO:0002101">
    <property type="term" value="P:tRNA wobble cytosine modification"/>
    <property type="evidence" value="ECO:0007669"/>
    <property type="project" value="UniProtKB-UniRule"/>
</dbReference>
<evidence type="ECO:0000256" key="4">
    <source>
        <dbReference type="ARBA" id="ARBA00022741"/>
    </source>
</evidence>
<dbReference type="PANTHER" id="PTHR40705:SF2">
    <property type="entry name" value="DUF1743 DOMAIN-CONTAINING PROTEIN"/>
    <property type="match status" value="1"/>
</dbReference>
<keyword evidence="2 6" id="KW-0436">Ligase</keyword>
<keyword evidence="4 6" id="KW-0547">Nucleotide-binding</keyword>